<dbReference type="CDD" id="cd01392">
    <property type="entry name" value="HTH_LacI"/>
    <property type="match status" value="1"/>
</dbReference>
<dbReference type="PROSITE" id="PS00356">
    <property type="entry name" value="HTH_LACI_1"/>
    <property type="match status" value="1"/>
</dbReference>
<keyword evidence="6" id="KW-1185">Reference proteome</keyword>
<dbReference type="SMART" id="SM00354">
    <property type="entry name" value="HTH_LACI"/>
    <property type="match status" value="1"/>
</dbReference>
<dbReference type="Proteomes" id="UP000295371">
    <property type="component" value="Unassembled WGS sequence"/>
</dbReference>
<name>A0A4R7J6C0_9ACTN</name>
<evidence type="ECO:0000256" key="2">
    <source>
        <dbReference type="ARBA" id="ARBA00023125"/>
    </source>
</evidence>
<evidence type="ECO:0000313" key="6">
    <source>
        <dbReference type="Proteomes" id="UP000295371"/>
    </source>
</evidence>
<keyword evidence="1" id="KW-0805">Transcription regulation</keyword>
<dbReference type="InterPro" id="IPR046335">
    <property type="entry name" value="LacI/GalR-like_sensor"/>
</dbReference>
<reference evidence="5 6" key="1">
    <citation type="submission" date="2019-03" db="EMBL/GenBank/DDBJ databases">
        <title>Genomic Encyclopedia of Archaeal and Bacterial Type Strains, Phase II (KMG-II): from individual species to whole genera.</title>
        <authorList>
            <person name="Goeker M."/>
        </authorList>
    </citation>
    <scope>NUCLEOTIDE SEQUENCE [LARGE SCALE GENOMIC DNA]</scope>
    <source>
        <strain evidence="5 6">DSM 24323</strain>
    </source>
</reference>
<dbReference type="InterPro" id="IPR000843">
    <property type="entry name" value="HTH_LacI"/>
</dbReference>
<keyword evidence="2" id="KW-0238">DNA-binding</keyword>
<accession>A0A4R7J6C0</accession>
<evidence type="ECO:0000256" key="1">
    <source>
        <dbReference type="ARBA" id="ARBA00023015"/>
    </source>
</evidence>
<dbReference type="SUPFAM" id="SSF47413">
    <property type="entry name" value="lambda repressor-like DNA-binding domains"/>
    <property type="match status" value="1"/>
</dbReference>
<organism evidence="5 6">
    <name type="scientific">Naumannella halotolerans</name>
    <dbReference type="NCBI Taxonomy" id="993414"/>
    <lineage>
        <taxon>Bacteria</taxon>
        <taxon>Bacillati</taxon>
        <taxon>Actinomycetota</taxon>
        <taxon>Actinomycetes</taxon>
        <taxon>Propionibacteriales</taxon>
        <taxon>Propionibacteriaceae</taxon>
        <taxon>Naumannella</taxon>
    </lineage>
</organism>
<comment type="caution">
    <text evidence="5">The sequence shown here is derived from an EMBL/GenBank/DDBJ whole genome shotgun (WGS) entry which is preliminary data.</text>
</comment>
<dbReference type="SUPFAM" id="SSF53822">
    <property type="entry name" value="Periplasmic binding protein-like I"/>
    <property type="match status" value="1"/>
</dbReference>
<dbReference type="GO" id="GO:0000976">
    <property type="term" value="F:transcription cis-regulatory region binding"/>
    <property type="evidence" value="ECO:0007669"/>
    <property type="project" value="TreeGrafter"/>
</dbReference>
<evidence type="ECO:0000256" key="3">
    <source>
        <dbReference type="ARBA" id="ARBA00023163"/>
    </source>
</evidence>
<dbReference type="AlphaFoldDB" id="A0A4R7J6C0"/>
<gene>
    <name evidence="5" type="ORF">CLV29_0522</name>
</gene>
<dbReference type="EMBL" id="SOAW01000001">
    <property type="protein sequence ID" value="TDT32931.1"/>
    <property type="molecule type" value="Genomic_DNA"/>
</dbReference>
<dbReference type="Gene3D" id="3.40.50.2300">
    <property type="match status" value="2"/>
</dbReference>
<dbReference type="PANTHER" id="PTHR30146:SF109">
    <property type="entry name" value="HTH-TYPE TRANSCRIPTIONAL REGULATOR GALS"/>
    <property type="match status" value="1"/>
</dbReference>
<feature type="domain" description="HTH lacI-type" evidence="4">
    <location>
        <begin position="1"/>
        <end position="53"/>
    </location>
</feature>
<evidence type="ECO:0000313" key="5">
    <source>
        <dbReference type="EMBL" id="TDT32931.1"/>
    </source>
</evidence>
<dbReference type="Gene3D" id="1.10.260.40">
    <property type="entry name" value="lambda repressor-like DNA-binding domains"/>
    <property type="match status" value="1"/>
</dbReference>
<protein>
    <submittedName>
        <fullName evidence="5">LacI family transcriptional regulator</fullName>
    </submittedName>
</protein>
<sequence>MKDVAAEAGVSLGTVSNVLNRPEKVSARTREQVQSAIDRLGFVRNDAARQLRSGANQSVGMIVLDVGNPFFTDLAQSAETRLGELHRPLILGSSGQDPVREANCLDLFESQRVSGVLISPVGQVQERLRQLRRRGIAVVVVDRRLGSGEFPSVGVDDLLGARLAVTHLVQGGRRRIAFVGGSPELSQVRRRLAGAQAAAAESGLDATVEAICTDTLDATAGRRAVEALLDRSPSRRPDAIFAANDLLALGVLQGLTLAGVAVPDEMAVVGYDDIEFASSAAIPLTSVRQPRDALGQVAADLLLEHIADPDVEPREVILEPELMIRLSSTTRSG</sequence>
<dbReference type="RefSeq" id="WP_208292726.1">
    <property type="nucleotide sequence ID" value="NZ_SOAW01000001.1"/>
</dbReference>
<evidence type="ECO:0000259" key="4">
    <source>
        <dbReference type="PROSITE" id="PS50932"/>
    </source>
</evidence>
<dbReference type="PANTHER" id="PTHR30146">
    <property type="entry name" value="LACI-RELATED TRANSCRIPTIONAL REPRESSOR"/>
    <property type="match status" value="1"/>
</dbReference>
<dbReference type="InterPro" id="IPR010982">
    <property type="entry name" value="Lambda_DNA-bd_dom_sf"/>
</dbReference>
<dbReference type="InterPro" id="IPR028082">
    <property type="entry name" value="Peripla_BP_I"/>
</dbReference>
<proteinExistence type="predicted"/>
<dbReference type="PROSITE" id="PS50932">
    <property type="entry name" value="HTH_LACI_2"/>
    <property type="match status" value="1"/>
</dbReference>
<dbReference type="Pfam" id="PF13377">
    <property type="entry name" value="Peripla_BP_3"/>
    <property type="match status" value="1"/>
</dbReference>
<keyword evidence="3" id="KW-0804">Transcription</keyword>
<dbReference type="Pfam" id="PF00356">
    <property type="entry name" value="LacI"/>
    <property type="match status" value="1"/>
</dbReference>
<dbReference type="GO" id="GO:0003700">
    <property type="term" value="F:DNA-binding transcription factor activity"/>
    <property type="evidence" value="ECO:0007669"/>
    <property type="project" value="TreeGrafter"/>
</dbReference>